<dbReference type="SUPFAM" id="SSF52540">
    <property type="entry name" value="P-loop containing nucleoside triphosphate hydrolases"/>
    <property type="match status" value="1"/>
</dbReference>
<dbReference type="EMBL" id="NKXS01002928">
    <property type="protein sequence ID" value="PIN11491.1"/>
    <property type="molecule type" value="Genomic_DNA"/>
</dbReference>
<sequence length="200" mass="22432">MAEAVVQSVLQKAGNAILDEGITLFKLPEKVNSVQDKMRSLQSYLKDAESKKADPEVTKLIIKIRDLAQDVEDLLDTYFEEVVEPQYAKGKFGFVRQASGILLNCKKAHEISQKIETINKRAADIEASMGDLKAESSKVDVDLWSERKKFLLAREPKRMVGRDEVWEKLKKEIGSRDKNCRIISIVGPGGVGKTTIARKL</sequence>
<evidence type="ECO:0000256" key="3">
    <source>
        <dbReference type="ARBA" id="ARBA00022737"/>
    </source>
</evidence>
<dbReference type="PANTHER" id="PTHR19338:SF73">
    <property type="entry name" value="DISEASE RESISTANCE PROTEIN RGA2-LIKE"/>
    <property type="match status" value="1"/>
</dbReference>
<feature type="domain" description="NB-ARC" evidence="7">
    <location>
        <begin position="163"/>
        <end position="199"/>
    </location>
</feature>
<evidence type="ECO:0000313" key="10">
    <source>
        <dbReference type="Proteomes" id="UP000231279"/>
    </source>
</evidence>
<protein>
    <submittedName>
        <fullName evidence="9">Uncharacterized protein</fullName>
    </submittedName>
</protein>
<dbReference type="Pfam" id="PF18052">
    <property type="entry name" value="Rx_N"/>
    <property type="match status" value="1"/>
</dbReference>
<keyword evidence="6" id="KW-0067">ATP-binding</keyword>
<feature type="domain" description="Disease resistance N-terminal" evidence="8">
    <location>
        <begin position="5"/>
        <end position="86"/>
    </location>
</feature>
<keyword evidence="3" id="KW-0677">Repeat</keyword>
<dbReference type="Proteomes" id="UP000231279">
    <property type="component" value="Unassembled WGS sequence"/>
</dbReference>
<comment type="similarity">
    <text evidence="1">Belongs to the disease resistance NB-LRR family.</text>
</comment>
<gene>
    <name evidence="9" type="ORF">CDL12_15913</name>
</gene>
<evidence type="ECO:0000259" key="7">
    <source>
        <dbReference type="Pfam" id="PF00931"/>
    </source>
</evidence>
<evidence type="ECO:0000313" key="9">
    <source>
        <dbReference type="EMBL" id="PIN11491.1"/>
    </source>
</evidence>
<evidence type="ECO:0000256" key="5">
    <source>
        <dbReference type="ARBA" id="ARBA00022821"/>
    </source>
</evidence>
<keyword evidence="4" id="KW-0547">Nucleotide-binding</keyword>
<accession>A0A2G9H1X0</accession>
<dbReference type="AlphaFoldDB" id="A0A2G9H1X0"/>
<proteinExistence type="inferred from homology"/>
<dbReference type="OrthoDB" id="1303165at2759"/>
<dbReference type="InterPro" id="IPR027417">
    <property type="entry name" value="P-loop_NTPase"/>
</dbReference>
<dbReference type="PANTHER" id="PTHR19338">
    <property type="entry name" value="TRANSLOCASE OF INNER MITOCHONDRIAL MEMBRANE 13 HOMOLOG"/>
    <property type="match status" value="1"/>
</dbReference>
<dbReference type="InterPro" id="IPR002182">
    <property type="entry name" value="NB-ARC"/>
</dbReference>
<comment type="caution">
    <text evidence="9">The sequence shown here is derived from an EMBL/GenBank/DDBJ whole genome shotgun (WGS) entry which is preliminary data.</text>
</comment>
<keyword evidence="2" id="KW-0433">Leucine-rich repeat</keyword>
<reference evidence="10" key="1">
    <citation type="journal article" date="2018" name="Gigascience">
        <title>Genome assembly of the Pink Ipe (Handroanthus impetiginosus, Bignoniaceae), a highly valued, ecologically keystone Neotropical timber forest tree.</title>
        <authorList>
            <person name="Silva-Junior O.B."/>
            <person name="Grattapaglia D."/>
            <person name="Novaes E."/>
            <person name="Collevatti R.G."/>
        </authorList>
    </citation>
    <scope>NUCLEOTIDE SEQUENCE [LARGE SCALE GENOMIC DNA]</scope>
    <source>
        <strain evidence="10">cv. UFG-1</strain>
    </source>
</reference>
<dbReference type="Gene3D" id="3.40.50.300">
    <property type="entry name" value="P-loop containing nucleotide triphosphate hydrolases"/>
    <property type="match status" value="1"/>
</dbReference>
<dbReference type="GO" id="GO:0006952">
    <property type="term" value="P:defense response"/>
    <property type="evidence" value="ECO:0007669"/>
    <property type="project" value="UniProtKB-KW"/>
</dbReference>
<dbReference type="Gene3D" id="1.20.5.4130">
    <property type="match status" value="1"/>
</dbReference>
<dbReference type="InterPro" id="IPR038005">
    <property type="entry name" value="RX-like_CC"/>
</dbReference>
<organism evidence="9 10">
    <name type="scientific">Handroanthus impetiginosus</name>
    <dbReference type="NCBI Taxonomy" id="429701"/>
    <lineage>
        <taxon>Eukaryota</taxon>
        <taxon>Viridiplantae</taxon>
        <taxon>Streptophyta</taxon>
        <taxon>Embryophyta</taxon>
        <taxon>Tracheophyta</taxon>
        <taxon>Spermatophyta</taxon>
        <taxon>Magnoliopsida</taxon>
        <taxon>eudicotyledons</taxon>
        <taxon>Gunneridae</taxon>
        <taxon>Pentapetalae</taxon>
        <taxon>asterids</taxon>
        <taxon>lamiids</taxon>
        <taxon>Lamiales</taxon>
        <taxon>Bignoniaceae</taxon>
        <taxon>Crescentiina</taxon>
        <taxon>Tabebuia alliance</taxon>
        <taxon>Handroanthus</taxon>
    </lineage>
</organism>
<evidence type="ECO:0000256" key="4">
    <source>
        <dbReference type="ARBA" id="ARBA00022741"/>
    </source>
</evidence>
<evidence type="ECO:0000256" key="2">
    <source>
        <dbReference type="ARBA" id="ARBA00022614"/>
    </source>
</evidence>
<dbReference type="InterPro" id="IPR041118">
    <property type="entry name" value="Rx_N"/>
</dbReference>
<keyword evidence="5" id="KW-0611">Plant defense</keyword>
<dbReference type="CDD" id="cd14798">
    <property type="entry name" value="RX-CC_like"/>
    <property type="match status" value="1"/>
</dbReference>
<name>A0A2G9H1X0_9LAMI</name>
<evidence type="ECO:0000256" key="1">
    <source>
        <dbReference type="ARBA" id="ARBA00008894"/>
    </source>
</evidence>
<evidence type="ECO:0000256" key="6">
    <source>
        <dbReference type="ARBA" id="ARBA00022840"/>
    </source>
</evidence>
<dbReference type="STRING" id="429701.A0A2G9H1X0"/>
<dbReference type="Pfam" id="PF00931">
    <property type="entry name" value="NB-ARC"/>
    <property type="match status" value="1"/>
</dbReference>
<keyword evidence="10" id="KW-1185">Reference proteome</keyword>
<dbReference type="GO" id="GO:0005524">
    <property type="term" value="F:ATP binding"/>
    <property type="evidence" value="ECO:0007669"/>
    <property type="project" value="UniProtKB-KW"/>
</dbReference>
<evidence type="ECO:0000259" key="8">
    <source>
        <dbReference type="Pfam" id="PF18052"/>
    </source>
</evidence>